<dbReference type="GO" id="GO:0000287">
    <property type="term" value="F:magnesium ion binding"/>
    <property type="evidence" value="ECO:0007669"/>
    <property type="project" value="InterPro"/>
</dbReference>
<organism evidence="1 2">
    <name type="scientific">Aneurinibacillus soli</name>
    <dbReference type="NCBI Taxonomy" id="1500254"/>
    <lineage>
        <taxon>Bacteria</taxon>
        <taxon>Bacillati</taxon>
        <taxon>Bacillota</taxon>
        <taxon>Bacilli</taxon>
        <taxon>Bacillales</taxon>
        <taxon>Paenibacillaceae</taxon>
        <taxon>Aneurinibacillus group</taxon>
        <taxon>Aneurinibacillus</taxon>
    </lineage>
</organism>
<dbReference type="EMBL" id="AP017312">
    <property type="protein sequence ID" value="BAU27610.1"/>
    <property type="molecule type" value="Genomic_DNA"/>
</dbReference>
<dbReference type="Pfam" id="PF05866">
    <property type="entry name" value="RusA"/>
    <property type="match status" value="1"/>
</dbReference>
<dbReference type="GO" id="GO:0006281">
    <property type="term" value="P:DNA repair"/>
    <property type="evidence" value="ECO:0007669"/>
    <property type="project" value="InterPro"/>
</dbReference>
<dbReference type="KEGG" id="asoc:CB4_01784"/>
<sequence>MIQFTIYGEPVAQGRPRATMIAGKARMYDPSKSRGYKEYVKLAAADHAPAALLEGPLVLTVNVYRSIPKSYSNKKKTQAEAGEIRPTSKPDVDNYVKGIKDALNKVIWKDDSQVVSITAGKFYSQKPRIEVKVQVLEEQTQQLSVI</sequence>
<reference evidence="1 2" key="1">
    <citation type="submission" date="2015-12" db="EMBL/GenBank/DDBJ databases">
        <title>Genome sequence of Aneurinibacillus soli.</title>
        <authorList>
            <person name="Lee J.S."/>
            <person name="Lee K.C."/>
            <person name="Kim K.K."/>
            <person name="Lee B.W."/>
        </authorList>
    </citation>
    <scope>NUCLEOTIDE SEQUENCE [LARGE SCALE GENOMIC DNA]</scope>
    <source>
        <strain evidence="1 2">CB4</strain>
    </source>
</reference>
<name>A0A0U5AV32_9BACL</name>
<dbReference type="OrthoDB" id="5114842at2"/>
<dbReference type="SUPFAM" id="SSF103084">
    <property type="entry name" value="Holliday junction resolvase RusA"/>
    <property type="match status" value="1"/>
</dbReference>
<evidence type="ECO:0000313" key="1">
    <source>
        <dbReference type="EMBL" id="BAU27610.1"/>
    </source>
</evidence>
<gene>
    <name evidence="1" type="ORF">CB4_01784</name>
</gene>
<dbReference type="Proteomes" id="UP000217696">
    <property type="component" value="Chromosome"/>
</dbReference>
<dbReference type="InterPro" id="IPR008822">
    <property type="entry name" value="Endonuclease_RusA-like"/>
</dbReference>
<protein>
    <submittedName>
        <fullName evidence="1">Endodeoxyribonuclease RusA</fullName>
    </submittedName>
</protein>
<dbReference type="GO" id="GO:0006310">
    <property type="term" value="P:DNA recombination"/>
    <property type="evidence" value="ECO:0007669"/>
    <property type="project" value="InterPro"/>
</dbReference>
<accession>A0A0U5AV32</accession>
<dbReference type="Gene3D" id="3.30.1330.70">
    <property type="entry name" value="Holliday junction resolvase RusA"/>
    <property type="match status" value="1"/>
</dbReference>
<dbReference type="RefSeq" id="WP_096465081.1">
    <property type="nucleotide sequence ID" value="NZ_AP017312.1"/>
</dbReference>
<proteinExistence type="predicted"/>
<keyword evidence="2" id="KW-1185">Reference proteome</keyword>
<dbReference type="InterPro" id="IPR036614">
    <property type="entry name" value="RusA-like_sf"/>
</dbReference>
<dbReference type="AlphaFoldDB" id="A0A0U5AV32"/>
<evidence type="ECO:0000313" key="2">
    <source>
        <dbReference type="Proteomes" id="UP000217696"/>
    </source>
</evidence>